<protein>
    <submittedName>
        <fullName evidence="3">SH3 domain-containing protein</fullName>
    </submittedName>
</protein>
<accession>A0ABT7E255</accession>
<evidence type="ECO:0000313" key="4">
    <source>
        <dbReference type="Proteomes" id="UP001172778"/>
    </source>
</evidence>
<sequence length="441" mass="49882">MHLNQRQLMGALVCLAMGHWVPGYAADARFIAGSWVNLREAPSDSAKVLGQWVINTPVTLLSEQGRFCEVSAEGRQGFIACRLLSEHKTRLEEVDAHLADGTDNPKADPTKAFWLDPTVERLFDAGEWFWGKMLSPKQQAKERPLQYGSEQDKADVSAGKYRDKPTPLVRFAIPEFEAMKDLLKKGRVFPVKAEGAPVPFETFMAQQAEADKRRQPWEVSYPSVNYKLAILAGKSVFAGERDLAPPSFSVQQCSGWFSLPARIKSVTAPRYLNAYWLEVDARYSGGWDVGSVKFGLDASVHEYRIWPDGTVTRHRFEPQDEITRGVERACVDLPRYGESLAGKEPEYDSKGKVPLLWFVSPKLFEFSKKAQITRRKIKQESGYVEVFDVDLNQDRIPDLSLWRQVAVTVIVGDVDAVQKTLFANVSGRWWWLDTRTLTECT</sequence>
<name>A0ABT7E255_9NEIS</name>
<comment type="caution">
    <text evidence="3">The sequence shown here is derived from an EMBL/GenBank/DDBJ whole genome shotgun (WGS) entry which is preliminary data.</text>
</comment>
<reference evidence="3" key="1">
    <citation type="submission" date="2023-03" db="EMBL/GenBank/DDBJ databases">
        <title>Chitinimonas shenzhenensis gen. nov., sp. nov., a novel member of family Burkholderiaceae isolated from activated sludge collected in Shen Zhen, China.</title>
        <authorList>
            <person name="Wang X."/>
        </authorList>
    </citation>
    <scope>NUCLEOTIDE SEQUENCE</scope>
    <source>
        <strain evidence="3">DQS-5</strain>
    </source>
</reference>
<proteinExistence type="predicted"/>
<feature type="region of interest" description="Disordered" evidence="1">
    <location>
        <begin position="141"/>
        <end position="160"/>
    </location>
</feature>
<keyword evidence="4" id="KW-1185">Reference proteome</keyword>
<evidence type="ECO:0000313" key="3">
    <source>
        <dbReference type="EMBL" id="MDK2126390.1"/>
    </source>
</evidence>
<evidence type="ECO:0000259" key="2">
    <source>
        <dbReference type="Pfam" id="PF08239"/>
    </source>
</evidence>
<dbReference type="Pfam" id="PF08239">
    <property type="entry name" value="SH3_3"/>
    <property type="match status" value="1"/>
</dbReference>
<organism evidence="3 4">
    <name type="scientific">Parachitinimonas caeni</name>
    <dbReference type="NCBI Taxonomy" id="3031301"/>
    <lineage>
        <taxon>Bacteria</taxon>
        <taxon>Pseudomonadati</taxon>
        <taxon>Pseudomonadota</taxon>
        <taxon>Betaproteobacteria</taxon>
        <taxon>Neisseriales</taxon>
        <taxon>Chitinibacteraceae</taxon>
        <taxon>Parachitinimonas</taxon>
    </lineage>
</organism>
<gene>
    <name evidence="3" type="ORF">PZA18_20330</name>
</gene>
<evidence type="ECO:0000256" key="1">
    <source>
        <dbReference type="SAM" id="MobiDB-lite"/>
    </source>
</evidence>
<dbReference type="Proteomes" id="UP001172778">
    <property type="component" value="Unassembled WGS sequence"/>
</dbReference>
<feature type="domain" description="SH3b" evidence="2">
    <location>
        <begin position="36"/>
        <end position="80"/>
    </location>
</feature>
<dbReference type="EMBL" id="JARRAF010000037">
    <property type="protein sequence ID" value="MDK2126390.1"/>
    <property type="molecule type" value="Genomic_DNA"/>
</dbReference>
<dbReference type="Gene3D" id="2.30.30.40">
    <property type="entry name" value="SH3 Domains"/>
    <property type="match status" value="1"/>
</dbReference>
<dbReference type="InterPro" id="IPR003646">
    <property type="entry name" value="SH3-like_bac-type"/>
</dbReference>
<dbReference type="RefSeq" id="WP_284102709.1">
    <property type="nucleotide sequence ID" value="NZ_JARRAF010000037.1"/>
</dbReference>